<dbReference type="Pfam" id="PF08531">
    <property type="entry name" value="Bac_rhamnosid_N"/>
    <property type="match status" value="1"/>
</dbReference>
<feature type="domain" description="Alpha-L-rhamnosidase C-terminal" evidence="7">
    <location>
        <begin position="664"/>
        <end position="735"/>
    </location>
</feature>
<organism evidence="8 9">
    <name type="scientific">Victivallis lenta</name>
    <dbReference type="NCBI Taxonomy" id="2606640"/>
    <lineage>
        <taxon>Bacteria</taxon>
        <taxon>Pseudomonadati</taxon>
        <taxon>Lentisphaerota</taxon>
        <taxon>Lentisphaeria</taxon>
        <taxon>Victivallales</taxon>
        <taxon>Victivallaceae</taxon>
        <taxon>Victivallis</taxon>
    </lineage>
</organism>
<dbReference type="AlphaFoldDB" id="A0A844G2P6"/>
<dbReference type="Gene3D" id="2.60.120.260">
    <property type="entry name" value="Galactose-binding domain-like"/>
    <property type="match status" value="2"/>
</dbReference>
<evidence type="ECO:0000259" key="4">
    <source>
        <dbReference type="Pfam" id="PF05592"/>
    </source>
</evidence>
<dbReference type="Gene3D" id="1.50.10.10">
    <property type="match status" value="1"/>
</dbReference>
<dbReference type="InterPro" id="IPR008902">
    <property type="entry name" value="Rhamnosid_concanavalin"/>
</dbReference>
<dbReference type="InterPro" id="IPR016007">
    <property type="entry name" value="Alpha_rhamnosid"/>
</dbReference>
<evidence type="ECO:0000256" key="3">
    <source>
        <dbReference type="ARBA" id="ARBA00022801"/>
    </source>
</evidence>
<evidence type="ECO:0000313" key="9">
    <source>
        <dbReference type="Proteomes" id="UP000435649"/>
    </source>
</evidence>
<dbReference type="EC" id="3.2.1.40" evidence="2"/>
<dbReference type="RefSeq" id="WP_154418022.1">
    <property type="nucleotide sequence ID" value="NZ_VUNS01000008.1"/>
</dbReference>
<dbReference type="Proteomes" id="UP000435649">
    <property type="component" value="Unassembled WGS sequence"/>
</dbReference>
<keyword evidence="3" id="KW-0378">Hydrolase</keyword>
<reference evidence="8 9" key="1">
    <citation type="submission" date="2019-08" db="EMBL/GenBank/DDBJ databases">
        <title>In-depth cultivation of the pig gut microbiome towards novel bacterial diversity and tailored functional studies.</title>
        <authorList>
            <person name="Wylensek D."/>
            <person name="Hitch T.C.A."/>
            <person name="Clavel T."/>
        </authorList>
    </citation>
    <scope>NUCLEOTIDE SEQUENCE [LARGE SCALE GENOMIC DNA]</scope>
    <source>
        <strain evidence="8 9">BBE-744-WT-12</strain>
    </source>
</reference>
<dbReference type="InterPro" id="IPR013737">
    <property type="entry name" value="Bac_rhamnosid_N"/>
</dbReference>
<dbReference type="PIRSF" id="PIRSF010631">
    <property type="entry name" value="A-rhamnsds"/>
    <property type="match status" value="1"/>
</dbReference>
<dbReference type="InterPro" id="IPR035396">
    <property type="entry name" value="Bac_rhamnosid6H"/>
</dbReference>
<dbReference type="InterPro" id="IPR008928">
    <property type="entry name" value="6-hairpin_glycosidase_sf"/>
</dbReference>
<evidence type="ECO:0000259" key="6">
    <source>
        <dbReference type="Pfam" id="PF17389"/>
    </source>
</evidence>
<feature type="domain" description="Bacterial alpha-L-rhamnosidase N-terminal" evidence="5">
    <location>
        <begin position="45"/>
        <end position="210"/>
    </location>
</feature>
<protein>
    <recommendedName>
        <fullName evidence="2">alpha-L-rhamnosidase</fullName>
        <ecNumber evidence="2">3.2.1.40</ecNumber>
    </recommendedName>
</protein>
<evidence type="ECO:0000256" key="2">
    <source>
        <dbReference type="ARBA" id="ARBA00012652"/>
    </source>
</evidence>
<dbReference type="EMBL" id="VUNS01000008">
    <property type="protein sequence ID" value="MST97165.1"/>
    <property type="molecule type" value="Genomic_DNA"/>
</dbReference>
<gene>
    <name evidence="8" type="ORF">FYJ85_08925</name>
</gene>
<dbReference type="PANTHER" id="PTHR33307:SF6">
    <property type="entry name" value="ALPHA-RHAMNOSIDASE (EUROFUNG)-RELATED"/>
    <property type="match status" value="1"/>
</dbReference>
<sequence>MIPCEETRSWHASWISAGFCHLNWQSPALPAPYFRKEFNCSAQGEAVLYLCGLGYYELYLNGKKVGDRVLDPVVTQYDRRARYVEYDLTGLLKKGKNVIGVILGDGWYNPSTADCWHFDKVSWADYPKLICELEIDGKTVLASDDSWKCLRREGPITFNALRNGEFYDARKELPNWSSTGFDDSGWENAELIPGPGGVLTLQTMPPCKVTGTVKPVRTFPAANGSVIYDMGGAYTGWARIRVRGEAGAVVKLRYSELLNADGNNIDTSNIDQLVKSGEFQTDRYTLSGKGVEEWEPRFVYHGFNFVEATVESGLAEILEVEGRLVRTAFDSIGGFECSMPELNRLHQLTRRSFEGNFTGIPIDCPHREKNGWTGDAQLACETGLFNYGLAESYAAFMQTMADCQRPSGQLPGIAPTGGWGFNWGSGPVWDAAFIVIPWNVYLYTGNHSLIEMNYEPMLRYIRYLGTLADRRHIVKFGLGDWCHCDPSRMVDACVTSTAYYFYLTTLMAKCARLLANREDADELTALAAEIAAAFNDAFYHGDGTYAKGEPTAGAIALEFGLCPPVERRKAAAQLAKHMETRRCRADFGIVGAKYVPRALANNGYFDTAFRVLTQPGYPGWMHWLDRGAGGLWEHWIGTASRNHIMYGDVAAWMTQFLAGIVPDEKHPGFSRLTLRPFAAEGVDFVKAAYRVPAGEIKVEWEKRKGSFFLKTRLPRNLKGVAHLPDGSRQELVGGNGSFHCPL</sequence>
<comment type="caution">
    <text evidence="8">The sequence shown here is derived from an EMBL/GenBank/DDBJ whole genome shotgun (WGS) entry which is preliminary data.</text>
</comment>
<feature type="domain" description="Alpha-L-rhamnosidase six-hairpin glycosidase" evidence="6">
    <location>
        <begin position="331"/>
        <end position="655"/>
    </location>
</feature>
<evidence type="ECO:0000259" key="5">
    <source>
        <dbReference type="Pfam" id="PF08531"/>
    </source>
</evidence>
<dbReference type="Gene3D" id="2.60.420.10">
    <property type="entry name" value="Maltose phosphorylase, domain 3"/>
    <property type="match status" value="1"/>
</dbReference>
<dbReference type="InterPro" id="IPR012341">
    <property type="entry name" value="6hp_glycosidase-like_sf"/>
</dbReference>
<comment type="catalytic activity">
    <reaction evidence="1">
        <text>Hydrolysis of terminal non-reducing alpha-L-rhamnose residues in alpha-L-rhamnosides.</text>
        <dbReference type="EC" id="3.2.1.40"/>
    </reaction>
</comment>
<proteinExistence type="predicted"/>
<evidence type="ECO:0000259" key="7">
    <source>
        <dbReference type="Pfam" id="PF17390"/>
    </source>
</evidence>
<dbReference type="InterPro" id="IPR008979">
    <property type="entry name" value="Galactose-bd-like_sf"/>
</dbReference>
<name>A0A844G2P6_9BACT</name>
<dbReference type="SUPFAM" id="SSF49785">
    <property type="entry name" value="Galactose-binding domain-like"/>
    <property type="match status" value="1"/>
</dbReference>
<dbReference type="PANTHER" id="PTHR33307">
    <property type="entry name" value="ALPHA-RHAMNOSIDASE (EUROFUNG)"/>
    <property type="match status" value="1"/>
</dbReference>
<dbReference type="Pfam" id="PF17389">
    <property type="entry name" value="Bac_rhamnosid6H"/>
    <property type="match status" value="1"/>
</dbReference>
<accession>A0A844G2P6</accession>
<dbReference type="GO" id="GO:0030596">
    <property type="term" value="F:alpha-L-rhamnosidase activity"/>
    <property type="evidence" value="ECO:0007669"/>
    <property type="project" value="UniProtKB-EC"/>
</dbReference>
<dbReference type="SUPFAM" id="SSF48208">
    <property type="entry name" value="Six-hairpin glycosidases"/>
    <property type="match status" value="1"/>
</dbReference>
<dbReference type="InterPro" id="IPR035398">
    <property type="entry name" value="Bac_rhamnosid_C"/>
</dbReference>
<evidence type="ECO:0000313" key="8">
    <source>
        <dbReference type="EMBL" id="MST97165.1"/>
    </source>
</evidence>
<dbReference type="GO" id="GO:0005975">
    <property type="term" value="P:carbohydrate metabolic process"/>
    <property type="evidence" value="ECO:0007669"/>
    <property type="project" value="InterPro"/>
</dbReference>
<dbReference type="Pfam" id="PF05592">
    <property type="entry name" value="Bac_rhamnosid"/>
    <property type="match status" value="1"/>
</dbReference>
<feature type="domain" description="Alpha-L-rhamnosidase concanavalin-like" evidence="4">
    <location>
        <begin position="223"/>
        <end position="311"/>
    </location>
</feature>
<keyword evidence="9" id="KW-1185">Reference proteome</keyword>
<evidence type="ECO:0000256" key="1">
    <source>
        <dbReference type="ARBA" id="ARBA00001445"/>
    </source>
</evidence>
<dbReference type="Pfam" id="PF17390">
    <property type="entry name" value="Bac_rhamnosid_C"/>
    <property type="match status" value="1"/>
</dbReference>